<evidence type="ECO:0000256" key="1">
    <source>
        <dbReference type="SAM" id="Phobius"/>
    </source>
</evidence>
<dbReference type="AlphaFoldDB" id="A0A415E8T9"/>
<dbReference type="Proteomes" id="UP000284841">
    <property type="component" value="Unassembled WGS sequence"/>
</dbReference>
<keyword evidence="1" id="KW-0472">Membrane</keyword>
<dbReference type="OrthoDB" id="360192at2"/>
<feature type="transmembrane region" description="Helical" evidence="1">
    <location>
        <begin position="80"/>
        <end position="106"/>
    </location>
</feature>
<evidence type="ECO:0000313" key="2">
    <source>
        <dbReference type="EMBL" id="RHJ90100.1"/>
    </source>
</evidence>
<keyword evidence="1" id="KW-0812">Transmembrane</keyword>
<accession>A0A415E8T9</accession>
<dbReference type="STRING" id="1776384.GCA_900086585_02847"/>
<name>A0A415E8T9_9FIRM</name>
<dbReference type="EMBL" id="QRMS01000001">
    <property type="protein sequence ID" value="RHJ90100.1"/>
    <property type="molecule type" value="Genomic_DNA"/>
</dbReference>
<protein>
    <submittedName>
        <fullName evidence="2">Small multidrug export protein</fullName>
    </submittedName>
</protein>
<reference evidence="2 3" key="1">
    <citation type="submission" date="2018-08" db="EMBL/GenBank/DDBJ databases">
        <title>A genome reference for cultivated species of the human gut microbiota.</title>
        <authorList>
            <person name="Zou Y."/>
            <person name="Xue W."/>
            <person name="Luo G."/>
        </authorList>
    </citation>
    <scope>NUCLEOTIDE SEQUENCE [LARGE SCALE GENOMIC DNA]</scope>
    <source>
        <strain evidence="2 3">AM07-24</strain>
    </source>
</reference>
<keyword evidence="3" id="KW-1185">Reference proteome</keyword>
<organism evidence="2 3">
    <name type="scientific">Emergencia timonensis</name>
    <dbReference type="NCBI Taxonomy" id="1776384"/>
    <lineage>
        <taxon>Bacteria</taxon>
        <taxon>Bacillati</taxon>
        <taxon>Bacillota</taxon>
        <taxon>Clostridia</taxon>
        <taxon>Peptostreptococcales</taxon>
        <taxon>Anaerovoracaceae</taxon>
        <taxon>Emergencia</taxon>
    </lineage>
</organism>
<gene>
    <name evidence="2" type="ORF">DW099_02700</name>
</gene>
<keyword evidence="1" id="KW-1133">Transmembrane helix</keyword>
<dbReference type="PANTHER" id="PTHR36007">
    <property type="entry name" value="TRANSPORT PROTEIN-RELATED"/>
    <property type="match status" value="1"/>
</dbReference>
<sequence length="139" mass="15147">MVPIIELRGAIPIGVANGLSVRTALFAAIIGNLIPVPIIILFVRKVFAFIRTKSEKLDHLVCRFEEKAKKQSGMVEKYEWFGLVLLVAIPLPGTGAWTGALVAAMLDMRMKRAFPAIMIGVIIAGIVVSYITYGASMLF</sequence>
<proteinExistence type="predicted"/>
<feature type="transmembrane region" description="Helical" evidence="1">
    <location>
        <begin position="24"/>
        <end position="43"/>
    </location>
</feature>
<evidence type="ECO:0000313" key="3">
    <source>
        <dbReference type="Proteomes" id="UP000284841"/>
    </source>
</evidence>
<dbReference type="Pfam" id="PF06695">
    <property type="entry name" value="Sm_multidrug_ex"/>
    <property type="match status" value="1"/>
</dbReference>
<feature type="transmembrane region" description="Helical" evidence="1">
    <location>
        <begin position="112"/>
        <end position="133"/>
    </location>
</feature>
<dbReference type="PANTHER" id="PTHR36007:SF2">
    <property type="entry name" value="TRANSPORT PROTEIN-RELATED"/>
    <property type="match status" value="1"/>
</dbReference>
<dbReference type="InterPro" id="IPR009577">
    <property type="entry name" value="Sm_multidrug_ex"/>
</dbReference>
<comment type="caution">
    <text evidence="2">The sequence shown here is derived from an EMBL/GenBank/DDBJ whole genome shotgun (WGS) entry which is preliminary data.</text>
</comment>